<accession>A0A642V3G7</accession>
<evidence type="ECO:0000313" key="2">
    <source>
        <dbReference type="EMBL" id="KAA8912190.1"/>
    </source>
</evidence>
<dbReference type="Proteomes" id="UP000761534">
    <property type="component" value="Unassembled WGS sequence"/>
</dbReference>
<feature type="region of interest" description="Disordered" evidence="1">
    <location>
        <begin position="132"/>
        <end position="157"/>
    </location>
</feature>
<keyword evidence="3" id="KW-1185">Reference proteome</keyword>
<feature type="compositionally biased region" description="Basic and acidic residues" evidence="1">
    <location>
        <begin position="132"/>
        <end position="145"/>
    </location>
</feature>
<gene>
    <name evidence="2" type="ORF">TRICI_003579</name>
</gene>
<dbReference type="AlphaFoldDB" id="A0A642V3G7"/>
<evidence type="ECO:0000313" key="3">
    <source>
        <dbReference type="Proteomes" id="UP000761534"/>
    </source>
</evidence>
<dbReference type="VEuPathDB" id="FungiDB:TRICI_003579"/>
<dbReference type="EMBL" id="SWFS01000261">
    <property type="protein sequence ID" value="KAA8912190.1"/>
    <property type="molecule type" value="Genomic_DNA"/>
</dbReference>
<protein>
    <submittedName>
        <fullName evidence="2">Uncharacterized protein</fullName>
    </submittedName>
</protein>
<sequence length="239" mass="28221">MRDRTHKSQADAWRKKNDEGNIWYFSQFRPTYTQEAVADLVSSLEHLNVVNGAPLKCTLHWEDPWRRGDASHWQPLEETVQHAEFPRYNPRERFVVLRQIADQSYADYFRNKAYEGKALLQSYIDHAKARIEARSKDPIPAHRDPPGGPSKRWPADQLQKGIEERQAIISRMMSRAQETNQLIRSLPDYGNAKLRRRLRSEGKQQHAILKRVQRSVERYRKAQKQQRRLAQMKKARKAL</sequence>
<reference evidence="2" key="1">
    <citation type="journal article" date="2019" name="G3 (Bethesda)">
        <title>Genome Assemblies of Two Rare Opportunistic Yeast Pathogens: Diutina rugosa (syn. Candida rugosa) and Trichomonascus ciferrii (syn. Candida ciferrii).</title>
        <authorList>
            <person name="Mixao V."/>
            <person name="Saus E."/>
            <person name="Hansen A.P."/>
            <person name="Lass-Florl C."/>
            <person name="Gabaldon T."/>
        </authorList>
    </citation>
    <scope>NUCLEOTIDE SEQUENCE</scope>
    <source>
        <strain evidence="2">CBS 4856</strain>
    </source>
</reference>
<name>A0A642V3G7_9ASCO</name>
<comment type="caution">
    <text evidence="2">The sequence shown here is derived from an EMBL/GenBank/DDBJ whole genome shotgun (WGS) entry which is preliminary data.</text>
</comment>
<organism evidence="2 3">
    <name type="scientific">Trichomonascus ciferrii</name>
    <dbReference type="NCBI Taxonomy" id="44093"/>
    <lineage>
        <taxon>Eukaryota</taxon>
        <taxon>Fungi</taxon>
        <taxon>Dikarya</taxon>
        <taxon>Ascomycota</taxon>
        <taxon>Saccharomycotina</taxon>
        <taxon>Dipodascomycetes</taxon>
        <taxon>Dipodascales</taxon>
        <taxon>Trichomonascaceae</taxon>
        <taxon>Trichomonascus</taxon>
        <taxon>Trichomonascus ciferrii complex</taxon>
    </lineage>
</organism>
<dbReference type="OrthoDB" id="5333655at2759"/>
<evidence type="ECO:0000256" key="1">
    <source>
        <dbReference type="SAM" id="MobiDB-lite"/>
    </source>
</evidence>
<proteinExistence type="predicted"/>